<dbReference type="InterPro" id="IPR029062">
    <property type="entry name" value="Class_I_gatase-like"/>
</dbReference>
<keyword evidence="11" id="KW-1185">Reference proteome</keyword>
<dbReference type="CDD" id="cd06238">
    <property type="entry name" value="M14-like"/>
    <property type="match status" value="1"/>
</dbReference>
<protein>
    <submittedName>
        <fullName evidence="10">Zinc carboxypeptidase</fullName>
    </submittedName>
</protein>
<evidence type="ECO:0000256" key="8">
    <source>
        <dbReference type="SAM" id="SignalP"/>
    </source>
</evidence>
<feature type="domain" description="Peptidase M14" evidence="9">
    <location>
        <begin position="36"/>
        <end position="367"/>
    </location>
</feature>
<dbReference type="GO" id="GO:0004181">
    <property type="term" value="F:metallocarboxypeptidase activity"/>
    <property type="evidence" value="ECO:0007669"/>
    <property type="project" value="InterPro"/>
</dbReference>
<comment type="cofactor">
    <cofactor evidence="1">
        <name>Zn(2+)</name>
        <dbReference type="ChEBI" id="CHEBI:29105"/>
    </cofactor>
</comment>
<dbReference type="GO" id="GO:0008270">
    <property type="term" value="F:zinc ion binding"/>
    <property type="evidence" value="ECO:0007669"/>
    <property type="project" value="InterPro"/>
</dbReference>
<evidence type="ECO:0000256" key="5">
    <source>
        <dbReference type="ARBA" id="ARBA00022833"/>
    </source>
</evidence>
<dbReference type="EMBL" id="LVXG01000009">
    <property type="protein sequence ID" value="OQP52044.1"/>
    <property type="molecule type" value="Genomic_DNA"/>
</dbReference>
<comment type="similarity">
    <text evidence="2 7">Belongs to the peptidase M14 family.</text>
</comment>
<dbReference type="RefSeq" id="WP_081198226.1">
    <property type="nucleotide sequence ID" value="NZ_FOCZ01000013.1"/>
</dbReference>
<comment type="caution">
    <text evidence="7">Lacks conserved residue(s) required for the propagation of feature annotation.</text>
</comment>
<feature type="signal peptide" evidence="8">
    <location>
        <begin position="1"/>
        <end position="20"/>
    </location>
</feature>
<dbReference type="SUPFAM" id="SSF52317">
    <property type="entry name" value="Class I glutamine amidotransferase-like"/>
    <property type="match status" value="1"/>
</dbReference>
<evidence type="ECO:0000256" key="6">
    <source>
        <dbReference type="ARBA" id="ARBA00023049"/>
    </source>
</evidence>
<feature type="chain" id="PRO_5010738957" evidence="8">
    <location>
        <begin position="21"/>
        <end position="846"/>
    </location>
</feature>
<dbReference type="OrthoDB" id="9758209at2"/>
<dbReference type="PANTHER" id="PTHR11705:SF143">
    <property type="entry name" value="SLL0236 PROTEIN"/>
    <property type="match status" value="1"/>
</dbReference>
<keyword evidence="10" id="KW-0121">Carboxypeptidase</keyword>
<keyword evidence="3" id="KW-0645">Protease</keyword>
<proteinExistence type="inferred from homology"/>
<dbReference type="SMART" id="SM00631">
    <property type="entry name" value="Zn_pept"/>
    <property type="match status" value="1"/>
</dbReference>
<evidence type="ECO:0000259" key="9">
    <source>
        <dbReference type="PROSITE" id="PS52035"/>
    </source>
</evidence>
<evidence type="ECO:0000256" key="7">
    <source>
        <dbReference type="PROSITE-ProRule" id="PRU01379"/>
    </source>
</evidence>
<keyword evidence="5" id="KW-0862">Zinc</keyword>
<dbReference type="PANTHER" id="PTHR11705">
    <property type="entry name" value="PROTEASE FAMILY M14 CARBOXYPEPTIDASE A,B"/>
    <property type="match status" value="1"/>
</dbReference>
<keyword evidence="4" id="KW-0378">Hydrolase</keyword>
<dbReference type="Gene3D" id="3.40.630.10">
    <property type="entry name" value="Zn peptidases"/>
    <property type="match status" value="1"/>
</dbReference>
<comment type="caution">
    <text evidence="10">The sequence shown here is derived from an EMBL/GenBank/DDBJ whole genome shotgun (WGS) entry which is preliminary data.</text>
</comment>
<dbReference type="GO" id="GO:0005615">
    <property type="term" value="C:extracellular space"/>
    <property type="evidence" value="ECO:0007669"/>
    <property type="project" value="TreeGrafter"/>
</dbReference>
<evidence type="ECO:0000256" key="3">
    <source>
        <dbReference type="ARBA" id="ARBA00022670"/>
    </source>
</evidence>
<reference evidence="11" key="1">
    <citation type="submission" date="2016-04" db="EMBL/GenBank/DDBJ databases">
        <authorList>
            <person name="Chen L."/>
            <person name="Zhuang W."/>
            <person name="Wang G."/>
        </authorList>
    </citation>
    <scope>NUCLEOTIDE SEQUENCE [LARGE SCALE GENOMIC DNA]</scope>
    <source>
        <strain evidence="11">17621</strain>
    </source>
</reference>
<dbReference type="InterPro" id="IPR000834">
    <property type="entry name" value="Peptidase_M14"/>
</dbReference>
<keyword evidence="8" id="KW-0732">Signal</keyword>
<sequence length="846" mass="95901">MTKIPACLVLLLVISGLALAQVKSPDQFLGYKLGSRYTPHFNIVNYCRQVAEAAPDMVKLEQYGTTNEGRPLLLLYVTSPANLARLEEIRQNNLRLTGITADKTAPDDKNPAIVWLSYNVHGNETSSSEAAMLTLYELVNPANTKTKEWLQHTVVIIDPCINPDGRDRYVNWFNSVVGVNPNPQPFTREHAEPWPGGRANHYYFDLNRDWAWQTQLETQQRIVKYNMWLPQVHVDYHEQLYNNPYYFAPAAEPYHEVITPWQREFQTIIGKNNAHYFDQNGWLFFTKERFDLFYPSYGDTYPLYRGGVGMTFEQGGHSRGGAAVINRDGDTLTLWDRLYHHFTTGMSTIEASAQNATKLVQEFKRYYDKARTSPPGEFKAYVIKADEGCKIVRLQQLLNRNNIEWCRAVNASYTGINYFTGKSGPVKTDSLDIVINANQPNANLLKVLFERNSHLSDSVTYDITAWSVPFVYGLTTYGLSTYVAGLTKTTEINKPQIKTLNGEHSVAWLIRWNGLNSVQFLSTIMQKKVKVRYAEQPFKAGNEDFDKGTLIITRTSNQSLGESLGSIISNAAQKAGIGYTAVASSFVDKGFDFGSEKVHGMQAPKIGLLAGDGVSPLSMGEVWHYFDTQINYPVNIIWANDLNKNILRELDVLIMPDGNYRFLADRMMNDALRDWVSSGGRLIALESAVGQLSAADWGIKMKKSDDDKGDKPDDKKDDYSMLRRYENRERDFIPGFNPGSIYKVELDNSHPLAFGYDETYYTLKQDNTIYEFFKDMGWNVGVIRKDNQVAGFVGSKLKDQLKDGLLFGVQEMGQGEVIYLADDPLFRSFWENGKLLFSNAVFMVGQ</sequence>
<evidence type="ECO:0000313" key="11">
    <source>
        <dbReference type="Proteomes" id="UP000192610"/>
    </source>
</evidence>
<evidence type="ECO:0000256" key="1">
    <source>
        <dbReference type="ARBA" id="ARBA00001947"/>
    </source>
</evidence>
<evidence type="ECO:0000256" key="4">
    <source>
        <dbReference type="ARBA" id="ARBA00022801"/>
    </source>
</evidence>
<organism evidence="10 11">
    <name type="scientific">Niastella yeongjuensis</name>
    <dbReference type="NCBI Taxonomy" id="354355"/>
    <lineage>
        <taxon>Bacteria</taxon>
        <taxon>Pseudomonadati</taxon>
        <taxon>Bacteroidota</taxon>
        <taxon>Chitinophagia</taxon>
        <taxon>Chitinophagales</taxon>
        <taxon>Chitinophagaceae</taxon>
        <taxon>Niastella</taxon>
    </lineage>
</organism>
<dbReference type="GO" id="GO:0006508">
    <property type="term" value="P:proteolysis"/>
    <property type="evidence" value="ECO:0007669"/>
    <property type="project" value="UniProtKB-KW"/>
</dbReference>
<dbReference type="PROSITE" id="PS52035">
    <property type="entry name" value="PEPTIDASE_M14"/>
    <property type="match status" value="1"/>
</dbReference>
<dbReference type="AlphaFoldDB" id="A0A1V9F187"/>
<dbReference type="Proteomes" id="UP000192610">
    <property type="component" value="Unassembled WGS sequence"/>
</dbReference>
<dbReference type="STRING" id="354355.SAMN05660816_05521"/>
<name>A0A1V9F187_9BACT</name>
<keyword evidence="6" id="KW-0482">Metalloprotease</keyword>
<evidence type="ECO:0000256" key="2">
    <source>
        <dbReference type="ARBA" id="ARBA00005988"/>
    </source>
</evidence>
<dbReference type="SUPFAM" id="SSF53187">
    <property type="entry name" value="Zn-dependent exopeptidases"/>
    <property type="match status" value="1"/>
</dbReference>
<dbReference type="Pfam" id="PF00246">
    <property type="entry name" value="Peptidase_M14"/>
    <property type="match status" value="1"/>
</dbReference>
<evidence type="ECO:0000313" key="10">
    <source>
        <dbReference type="EMBL" id="OQP52044.1"/>
    </source>
</evidence>
<accession>A0A1V9F187</accession>
<gene>
    <name evidence="10" type="ORF">A4H97_25870</name>
</gene>